<gene>
    <name evidence="6" type="ORF">GGR36_003725</name>
</gene>
<accession>A0A840BSI9</accession>
<keyword evidence="4" id="KW-0472">Membrane</keyword>
<evidence type="ECO:0000259" key="5">
    <source>
        <dbReference type="Pfam" id="PF13649"/>
    </source>
</evidence>
<evidence type="ECO:0000256" key="1">
    <source>
        <dbReference type="ARBA" id="ARBA00022603"/>
    </source>
</evidence>
<evidence type="ECO:0000313" key="7">
    <source>
        <dbReference type="Proteomes" id="UP000561045"/>
    </source>
</evidence>
<keyword evidence="7" id="KW-1185">Reference proteome</keyword>
<dbReference type="Gene3D" id="3.40.50.150">
    <property type="entry name" value="Vaccinia Virus protein VP39"/>
    <property type="match status" value="1"/>
</dbReference>
<dbReference type="InterPro" id="IPR029063">
    <property type="entry name" value="SAM-dependent_MTases_sf"/>
</dbReference>
<dbReference type="AlphaFoldDB" id="A0A840BSI9"/>
<feature type="domain" description="Methyltransferase" evidence="5">
    <location>
        <begin position="106"/>
        <end position="191"/>
    </location>
</feature>
<dbReference type="PANTHER" id="PTHR13610:SF9">
    <property type="entry name" value="FI06469P"/>
    <property type="match status" value="1"/>
</dbReference>
<keyword evidence="4" id="KW-0812">Transmembrane</keyword>
<keyword evidence="2 6" id="KW-0808">Transferase</keyword>
<dbReference type="InterPro" id="IPR026170">
    <property type="entry name" value="FAM173A/B"/>
</dbReference>
<comment type="caution">
    <text evidence="6">The sequence shown here is derived from an EMBL/GenBank/DDBJ whole genome shotgun (WGS) entry which is preliminary data.</text>
</comment>
<keyword evidence="1 6" id="KW-0489">Methyltransferase</keyword>
<keyword evidence="3" id="KW-0949">S-adenosyl-L-methionine</keyword>
<evidence type="ECO:0000256" key="3">
    <source>
        <dbReference type="ARBA" id="ARBA00022691"/>
    </source>
</evidence>
<evidence type="ECO:0000313" key="6">
    <source>
        <dbReference type="EMBL" id="MBB4014379.1"/>
    </source>
</evidence>
<feature type="transmembrane region" description="Helical" evidence="4">
    <location>
        <begin position="61"/>
        <end position="78"/>
    </location>
</feature>
<dbReference type="Proteomes" id="UP000561045">
    <property type="component" value="Unassembled WGS sequence"/>
</dbReference>
<dbReference type="GO" id="GO:0032259">
    <property type="term" value="P:methylation"/>
    <property type="evidence" value="ECO:0007669"/>
    <property type="project" value="UniProtKB-KW"/>
</dbReference>
<dbReference type="CDD" id="cd02440">
    <property type="entry name" value="AdoMet_MTases"/>
    <property type="match status" value="1"/>
</dbReference>
<proteinExistence type="predicted"/>
<dbReference type="SUPFAM" id="SSF53335">
    <property type="entry name" value="S-adenosyl-L-methionine-dependent methyltransferases"/>
    <property type="match status" value="1"/>
</dbReference>
<keyword evidence="4" id="KW-1133">Transmembrane helix</keyword>
<sequence length="259" mass="28273">MALFARMGVLYGFSLLALAGLQGIFAALAAALMRADRWWLPLHLVFLPTVLLASGLGLPRWLWALAFVLLALVYWTSFRTQVPLFLSNRRTVATLADALPAGPLKVLDIGSGTGSFVRAFARLRPDAEVTGIEAAPAPAALATWLARKQANARLARGDFFAADWSAYDVVYAFLSPVPMAEVWDKACAEMRPGAVLVSNSFAVPGVEADGVLPVNDRRKTNLYCYTIGAVKEGDVPRQRLIWATRRREKKPHPIPTTAR</sequence>
<feature type="transmembrane region" description="Helical" evidence="4">
    <location>
        <begin position="39"/>
        <end position="56"/>
    </location>
</feature>
<protein>
    <submittedName>
        <fullName evidence="6">SAM-dependent methyltransferase</fullName>
    </submittedName>
</protein>
<dbReference type="InterPro" id="IPR041698">
    <property type="entry name" value="Methyltransf_25"/>
</dbReference>
<evidence type="ECO:0000256" key="2">
    <source>
        <dbReference type="ARBA" id="ARBA00022679"/>
    </source>
</evidence>
<evidence type="ECO:0000256" key="4">
    <source>
        <dbReference type="SAM" id="Phobius"/>
    </source>
</evidence>
<dbReference type="EMBL" id="JACIET010000002">
    <property type="protein sequence ID" value="MBB4014379.1"/>
    <property type="molecule type" value="Genomic_DNA"/>
</dbReference>
<reference evidence="6 7" key="1">
    <citation type="submission" date="2020-08" db="EMBL/GenBank/DDBJ databases">
        <title>Genomic Encyclopedia of Type Strains, Phase IV (KMG-IV): sequencing the most valuable type-strain genomes for metagenomic binning, comparative biology and taxonomic classification.</title>
        <authorList>
            <person name="Goeker M."/>
        </authorList>
    </citation>
    <scope>NUCLEOTIDE SEQUENCE [LARGE SCALE GENOMIC DNA]</scope>
    <source>
        <strain evidence="6 7">DSM 106739</strain>
    </source>
</reference>
<dbReference type="Pfam" id="PF13649">
    <property type="entry name" value="Methyltransf_25"/>
    <property type="match status" value="1"/>
</dbReference>
<dbReference type="PANTHER" id="PTHR13610">
    <property type="entry name" value="METHYLTRANSFERASE DOMAIN-CONTAINING PROTEIN"/>
    <property type="match status" value="1"/>
</dbReference>
<organism evidence="6 7">
    <name type="scientific">Niveibacterium umoris</name>
    <dbReference type="NCBI Taxonomy" id="1193620"/>
    <lineage>
        <taxon>Bacteria</taxon>
        <taxon>Pseudomonadati</taxon>
        <taxon>Pseudomonadota</taxon>
        <taxon>Betaproteobacteria</taxon>
        <taxon>Rhodocyclales</taxon>
        <taxon>Rhodocyclaceae</taxon>
        <taxon>Niveibacterium</taxon>
    </lineage>
</organism>
<dbReference type="GO" id="GO:0016279">
    <property type="term" value="F:protein-lysine N-methyltransferase activity"/>
    <property type="evidence" value="ECO:0007669"/>
    <property type="project" value="InterPro"/>
</dbReference>
<name>A0A840BSI9_9RHOO</name>